<evidence type="ECO:0000256" key="1">
    <source>
        <dbReference type="SAM" id="MobiDB-lite"/>
    </source>
</evidence>
<feature type="region of interest" description="Disordered" evidence="1">
    <location>
        <begin position="1"/>
        <end position="160"/>
    </location>
</feature>
<name>A0AAV9EDK9_ACOCL</name>
<dbReference type="Proteomes" id="UP001180020">
    <property type="component" value="Unassembled WGS sequence"/>
</dbReference>
<feature type="compositionally biased region" description="Basic and acidic residues" evidence="1">
    <location>
        <begin position="15"/>
        <end position="53"/>
    </location>
</feature>
<evidence type="ECO:0000313" key="3">
    <source>
        <dbReference type="Proteomes" id="UP001180020"/>
    </source>
</evidence>
<reference evidence="2" key="1">
    <citation type="journal article" date="2023" name="Nat. Commun.">
        <title>Diploid and tetraploid genomes of Acorus and the evolution of monocots.</title>
        <authorList>
            <person name="Ma L."/>
            <person name="Liu K.W."/>
            <person name="Li Z."/>
            <person name="Hsiao Y.Y."/>
            <person name="Qi Y."/>
            <person name="Fu T."/>
            <person name="Tang G.D."/>
            <person name="Zhang D."/>
            <person name="Sun W.H."/>
            <person name="Liu D.K."/>
            <person name="Li Y."/>
            <person name="Chen G.Z."/>
            <person name="Liu X.D."/>
            <person name="Liao X.Y."/>
            <person name="Jiang Y.T."/>
            <person name="Yu X."/>
            <person name="Hao Y."/>
            <person name="Huang J."/>
            <person name="Zhao X.W."/>
            <person name="Ke S."/>
            <person name="Chen Y.Y."/>
            <person name="Wu W.L."/>
            <person name="Hsu J.L."/>
            <person name="Lin Y.F."/>
            <person name="Huang M.D."/>
            <person name="Li C.Y."/>
            <person name="Huang L."/>
            <person name="Wang Z.W."/>
            <person name="Zhao X."/>
            <person name="Zhong W.Y."/>
            <person name="Peng D.H."/>
            <person name="Ahmad S."/>
            <person name="Lan S."/>
            <person name="Zhang J.S."/>
            <person name="Tsai W.C."/>
            <person name="Van de Peer Y."/>
            <person name="Liu Z.J."/>
        </authorList>
    </citation>
    <scope>NUCLEOTIDE SEQUENCE</scope>
    <source>
        <strain evidence="2">CP</strain>
    </source>
</reference>
<feature type="compositionally biased region" description="Basic and acidic residues" evidence="1">
    <location>
        <begin position="65"/>
        <end position="76"/>
    </location>
</feature>
<keyword evidence="3" id="KW-1185">Reference proteome</keyword>
<proteinExistence type="predicted"/>
<gene>
    <name evidence="2" type="ORF">QJS10_CPA08g00843</name>
</gene>
<dbReference type="AlphaFoldDB" id="A0AAV9EDK9"/>
<feature type="region of interest" description="Disordered" evidence="1">
    <location>
        <begin position="187"/>
        <end position="251"/>
    </location>
</feature>
<feature type="compositionally biased region" description="Low complexity" evidence="1">
    <location>
        <begin position="77"/>
        <end position="87"/>
    </location>
</feature>
<feature type="compositionally biased region" description="Polar residues" evidence="1">
    <location>
        <begin position="102"/>
        <end position="114"/>
    </location>
</feature>
<protein>
    <submittedName>
        <fullName evidence="2">Uncharacterized protein</fullName>
    </submittedName>
</protein>
<sequence>MRRGEPAVHGGLDGCDNRGNEERAPEGVSRPERGRVMTSIERQRRAEVARARDPNPGQTRVGRSPQRETQRGRSRDTGVTTGTNSQGSGNGRPRAIRFRNAGPQNPWTGNNGTPVPTAGLGTISSNGSGGRHLVPTKTPTGGRHNPGRTETHPRQPKPTWALEKPCLPIIPAELDCFELATLRPSILPPTPPYGGIPTRDYPGWEGARSGSPSGAHPGTRGSPPRRIPRAPGTGGAGATRTRGSAPGLLPGDVDDGFSWGGSRPWASTMILPQVHLRKPCYDFSFL</sequence>
<comment type="caution">
    <text evidence="2">The sequence shown here is derived from an EMBL/GenBank/DDBJ whole genome shotgun (WGS) entry which is preliminary data.</text>
</comment>
<evidence type="ECO:0000313" key="2">
    <source>
        <dbReference type="EMBL" id="KAK1310117.1"/>
    </source>
</evidence>
<accession>A0AAV9EDK9</accession>
<reference evidence="2" key="2">
    <citation type="submission" date="2023-06" db="EMBL/GenBank/DDBJ databases">
        <authorList>
            <person name="Ma L."/>
            <person name="Liu K.-W."/>
            <person name="Li Z."/>
            <person name="Hsiao Y.-Y."/>
            <person name="Qi Y."/>
            <person name="Fu T."/>
            <person name="Tang G."/>
            <person name="Zhang D."/>
            <person name="Sun W.-H."/>
            <person name="Liu D.-K."/>
            <person name="Li Y."/>
            <person name="Chen G.-Z."/>
            <person name="Liu X.-D."/>
            <person name="Liao X.-Y."/>
            <person name="Jiang Y.-T."/>
            <person name="Yu X."/>
            <person name="Hao Y."/>
            <person name="Huang J."/>
            <person name="Zhao X.-W."/>
            <person name="Ke S."/>
            <person name="Chen Y.-Y."/>
            <person name="Wu W.-L."/>
            <person name="Hsu J.-L."/>
            <person name="Lin Y.-F."/>
            <person name="Huang M.-D."/>
            <person name="Li C.-Y."/>
            <person name="Huang L."/>
            <person name="Wang Z.-W."/>
            <person name="Zhao X."/>
            <person name="Zhong W.-Y."/>
            <person name="Peng D.-H."/>
            <person name="Ahmad S."/>
            <person name="Lan S."/>
            <person name="Zhang J.-S."/>
            <person name="Tsai W.-C."/>
            <person name="Van De Peer Y."/>
            <person name="Liu Z.-J."/>
        </authorList>
    </citation>
    <scope>NUCLEOTIDE SEQUENCE</scope>
    <source>
        <strain evidence="2">CP</strain>
        <tissue evidence="2">Leaves</tissue>
    </source>
</reference>
<organism evidence="2 3">
    <name type="scientific">Acorus calamus</name>
    <name type="common">Sweet flag</name>
    <dbReference type="NCBI Taxonomy" id="4465"/>
    <lineage>
        <taxon>Eukaryota</taxon>
        <taxon>Viridiplantae</taxon>
        <taxon>Streptophyta</taxon>
        <taxon>Embryophyta</taxon>
        <taxon>Tracheophyta</taxon>
        <taxon>Spermatophyta</taxon>
        <taxon>Magnoliopsida</taxon>
        <taxon>Liliopsida</taxon>
        <taxon>Acoraceae</taxon>
        <taxon>Acorus</taxon>
    </lineage>
</organism>
<dbReference type="EMBL" id="JAUJYO010000008">
    <property type="protein sequence ID" value="KAK1310117.1"/>
    <property type="molecule type" value="Genomic_DNA"/>
</dbReference>
<feature type="compositionally biased region" description="Low complexity" evidence="1">
    <location>
        <begin position="238"/>
        <end position="247"/>
    </location>
</feature>